<feature type="transmembrane region" description="Helical" evidence="1">
    <location>
        <begin position="39"/>
        <end position="59"/>
    </location>
</feature>
<reference evidence="2 3" key="1">
    <citation type="submission" date="2018-03" db="EMBL/GenBank/DDBJ databases">
        <title>Genomic Encyclopedia of Archaeal and Bacterial Type Strains, Phase II (KMG-II): from individual species to whole genera.</title>
        <authorList>
            <person name="Goeker M."/>
        </authorList>
    </citation>
    <scope>NUCLEOTIDE SEQUENCE [LARGE SCALE GENOMIC DNA]</scope>
    <source>
        <strain evidence="2 3">DSM 19711</strain>
    </source>
</reference>
<dbReference type="EMBL" id="PVZF01000013">
    <property type="protein sequence ID" value="PRY11507.1"/>
    <property type="molecule type" value="Genomic_DNA"/>
</dbReference>
<evidence type="ECO:0000256" key="1">
    <source>
        <dbReference type="SAM" id="Phobius"/>
    </source>
</evidence>
<evidence type="ECO:0000313" key="2">
    <source>
        <dbReference type="EMBL" id="PRY11507.1"/>
    </source>
</evidence>
<protein>
    <submittedName>
        <fullName evidence="2">Uncharacterized protein</fullName>
    </submittedName>
</protein>
<dbReference type="AlphaFoldDB" id="A0A2T0QYQ6"/>
<organism evidence="2 3">
    <name type="scientific">Kineococcus rhizosphaerae</name>
    <dbReference type="NCBI Taxonomy" id="559628"/>
    <lineage>
        <taxon>Bacteria</taxon>
        <taxon>Bacillati</taxon>
        <taxon>Actinomycetota</taxon>
        <taxon>Actinomycetes</taxon>
        <taxon>Kineosporiales</taxon>
        <taxon>Kineosporiaceae</taxon>
        <taxon>Kineococcus</taxon>
    </lineage>
</organism>
<proteinExistence type="predicted"/>
<keyword evidence="1" id="KW-0812">Transmembrane</keyword>
<keyword evidence="3" id="KW-1185">Reference proteome</keyword>
<dbReference type="RefSeq" id="WP_146149539.1">
    <property type="nucleotide sequence ID" value="NZ_PVZF01000013.1"/>
</dbReference>
<evidence type="ECO:0000313" key="3">
    <source>
        <dbReference type="Proteomes" id="UP000238083"/>
    </source>
</evidence>
<sequence>MADLREDLVRAAGDVSGAPALVASATVLGRRRLRRRRHAVRGAAAAGVAVAVVAVAWVGSGRPPAGPRVVPAQPPSVSSSIAPQRQAAETLDAAVDETLPGWSTTPTALAGRSVDERSLQDGWFTVRRGDVDPVEVRLTVQASAQEATGSDVLDCHDCHVATQQDGSQLGTGRSTRYVSSNEAGGSTVERRWAQLLTTDHRLITAEATPVADPDEPLPAGVTFPVGSPVTEDALAALVRVPALQQLDLPR</sequence>
<keyword evidence="1" id="KW-0472">Membrane</keyword>
<accession>A0A2T0QYQ6</accession>
<name>A0A2T0QYQ6_9ACTN</name>
<dbReference type="Proteomes" id="UP000238083">
    <property type="component" value="Unassembled WGS sequence"/>
</dbReference>
<comment type="caution">
    <text evidence="2">The sequence shown here is derived from an EMBL/GenBank/DDBJ whole genome shotgun (WGS) entry which is preliminary data.</text>
</comment>
<keyword evidence="1" id="KW-1133">Transmembrane helix</keyword>
<gene>
    <name evidence="2" type="ORF">CLV37_113131</name>
</gene>